<organism evidence="1 2">
    <name type="scientific">Gigaspora rosea</name>
    <dbReference type="NCBI Taxonomy" id="44941"/>
    <lineage>
        <taxon>Eukaryota</taxon>
        <taxon>Fungi</taxon>
        <taxon>Fungi incertae sedis</taxon>
        <taxon>Mucoromycota</taxon>
        <taxon>Glomeromycotina</taxon>
        <taxon>Glomeromycetes</taxon>
        <taxon>Diversisporales</taxon>
        <taxon>Gigasporaceae</taxon>
        <taxon>Gigaspora</taxon>
    </lineage>
</organism>
<dbReference type="Proteomes" id="UP000266673">
    <property type="component" value="Unassembled WGS sequence"/>
</dbReference>
<gene>
    <name evidence="1" type="ORF">C2G38_2043702</name>
</gene>
<sequence length="236" mass="26823">MFRDLTKKLQERFRHPKFPKEPIEENRYFNVPNGNEFADPPIIVSGQSLLPSPNADGLSIVPDTAVHPNKTYVPIPPNPGLGPPPSDTRWKNSHARIVCEVAVSQSYRGLKKKCELWMRQQYVRCALGIKLYDLRTTRNTHGQFNRSMKAKLWRQGMPTRKWHFGTVQKGSNVPTGCNSPGNPAYQINIPISDVFYDPPIPNIGYVPLVSFPRPAILDGNFTIDLYEIQQRVLDSQ</sequence>
<protein>
    <submittedName>
        <fullName evidence="1">Uncharacterized protein</fullName>
    </submittedName>
</protein>
<proteinExistence type="predicted"/>
<reference evidence="1 2" key="1">
    <citation type="submission" date="2018-06" db="EMBL/GenBank/DDBJ databases">
        <title>Comparative genomics reveals the genomic features of Rhizophagus irregularis, R. cerebriforme, R. diaphanum and Gigaspora rosea, and their symbiotic lifestyle signature.</title>
        <authorList>
            <person name="Morin E."/>
            <person name="San Clemente H."/>
            <person name="Chen E.C.H."/>
            <person name="De La Providencia I."/>
            <person name="Hainaut M."/>
            <person name="Kuo A."/>
            <person name="Kohler A."/>
            <person name="Murat C."/>
            <person name="Tang N."/>
            <person name="Roy S."/>
            <person name="Loubradou J."/>
            <person name="Henrissat B."/>
            <person name="Grigoriev I.V."/>
            <person name="Corradi N."/>
            <person name="Roux C."/>
            <person name="Martin F.M."/>
        </authorList>
    </citation>
    <scope>NUCLEOTIDE SEQUENCE [LARGE SCALE GENOMIC DNA]</scope>
    <source>
        <strain evidence="1 2">DAOM 194757</strain>
    </source>
</reference>
<dbReference type="EMBL" id="QKWP01001282">
    <property type="protein sequence ID" value="RIB10177.1"/>
    <property type="molecule type" value="Genomic_DNA"/>
</dbReference>
<accession>A0A397UM01</accession>
<dbReference type="AlphaFoldDB" id="A0A397UM01"/>
<dbReference type="OrthoDB" id="2364950at2759"/>
<keyword evidence="2" id="KW-1185">Reference proteome</keyword>
<evidence type="ECO:0000313" key="2">
    <source>
        <dbReference type="Proteomes" id="UP000266673"/>
    </source>
</evidence>
<evidence type="ECO:0000313" key="1">
    <source>
        <dbReference type="EMBL" id="RIB10177.1"/>
    </source>
</evidence>
<name>A0A397UM01_9GLOM</name>
<comment type="caution">
    <text evidence="1">The sequence shown here is derived from an EMBL/GenBank/DDBJ whole genome shotgun (WGS) entry which is preliminary data.</text>
</comment>